<feature type="binding site" evidence="7">
    <location>
        <position position="46"/>
    </location>
    <ligand>
        <name>substrate</name>
    </ligand>
</feature>
<comment type="catalytic activity">
    <reaction evidence="5">
        <text>Hydrolysis of terminal non-reducing alpha-L-arabinofuranoside residues in alpha-L-arabinosides.</text>
        <dbReference type="EC" id="3.2.1.55"/>
    </reaction>
</comment>
<comment type="similarity">
    <text evidence="2 5">Belongs to the glycosyl hydrolase 43 family.</text>
</comment>
<feature type="active site" description="Proton acceptor" evidence="6">
    <location>
        <position position="46"/>
    </location>
</feature>
<keyword evidence="4 5" id="KW-0326">Glycosidase</keyword>
<feature type="binding site" evidence="7">
    <location>
        <position position="125"/>
    </location>
    <ligand>
        <name>substrate</name>
    </ligand>
</feature>
<keyword evidence="9" id="KW-0732">Signal</keyword>
<evidence type="ECO:0000256" key="3">
    <source>
        <dbReference type="ARBA" id="ARBA00022801"/>
    </source>
</evidence>
<feature type="site" description="Important for substrate recognition" evidence="8">
    <location>
        <position position="296"/>
    </location>
</feature>
<feature type="active site" description="Proton donor" evidence="6">
    <location>
        <position position="224"/>
    </location>
</feature>
<dbReference type="GO" id="GO:0005975">
    <property type="term" value="P:carbohydrate metabolic process"/>
    <property type="evidence" value="ECO:0007669"/>
    <property type="project" value="InterPro"/>
</dbReference>
<gene>
    <name evidence="10" type="ORF">J7S20_09880</name>
</gene>
<feature type="binding site" evidence="7">
    <location>
        <begin position="164"/>
        <end position="167"/>
    </location>
    <ligand>
        <name>substrate</name>
    </ligand>
</feature>
<evidence type="ECO:0000256" key="2">
    <source>
        <dbReference type="ARBA" id="ARBA00009865"/>
    </source>
</evidence>
<evidence type="ECO:0000313" key="11">
    <source>
        <dbReference type="Proteomes" id="UP000676996"/>
    </source>
</evidence>
<evidence type="ECO:0000256" key="9">
    <source>
        <dbReference type="SAM" id="SignalP"/>
    </source>
</evidence>
<dbReference type="Proteomes" id="UP000676996">
    <property type="component" value="Unassembled WGS sequence"/>
</dbReference>
<dbReference type="CDD" id="cd08998">
    <property type="entry name" value="GH43_Arb43a-like"/>
    <property type="match status" value="1"/>
</dbReference>
<organism evidence="10 11">
    <name type="scientific">Stakelama marina</name>
    <dbReference type="NCBI Taxonomy" id="2826939"/>
    <lineage>
        <taxon>Bacteria</taxon>
        <taxon>Pseudomonadati</taxon>
        <taxon>Pseudomonadota</taxon>
        <taxon>Alphaproteobacteria</taxon>
        <taxon>Sphingomonadales</taxon>
        <taxon>Sphingomonadaceae</taxon>
        <taxon>Stakelama</taxon>
    </lineage>
</organism>
<evidence type="ECO:0000256" key="7">
    <source>
        <dbReference type="PIRSR" id="PIRSR026534-2"/>
    </source>
</evidence>
<dbReference type="InterPro" id="IPR006710">
    <property type="entry name" value="Glyco_hydro_43"/>
</dbReference>
<feature type="signal peptide" evidence="9">
    <location>
        <begin position="1"/>
        <end position="18"/>
    </location>
</feature>
<protein>
    <recommendedName>
        <fullName evidence="5">Extracellular exo-alpha-(1-&gt;5)-L-arabinofuranosidase</fullName>
        <ecNumber evidence="5">3.2.1.55</ecNumber>
    </recommendedName>
</protein>
<feature type="chain" id="PRO_5035860233" description="Extracellular exo-alpha-(1-&gt;5)-L-arabinofuranosidase" evidence="9">
    <location>
        <begin position="19"/>
        <end position="345"/>
    </location>
</feature>
<keyword evidence="11" id="KW-1185">Reference proteome</keyword>
<reference evidence="10" key="1">
    <citation type="submission" date="2021-04" db="EMBL/GenBank/DDBJ databases">
        <title>Ouciella asimina sp. nov., isolated from the surface seawater in the hydrothermal field of Okinawa Trough.</title>
        <authorList>
            <person name="Shuang W."/>
        </authorList>
    </citation>
    <scope>NUCLEOTIDE SEQUENCE</scope>
    <source>
        <strain evidence="10">LXI357</strain>
    </source>
</reference>
<comment type="caution">
    <text evidence="10">The sequence shown here is derived from an EMBL/GenBank/DDBJ whole genome shotgun (WGS) entry which is preliminary data.</text>
</comment>
<dbReference type="PANTHER" id="PTHR43301">
    <property type="entry name" value="ARABINAN ENDO-1,5-ALPHA-L-ARABINOSIDASE"/>
    <property type="match status" value="1"/>
</dbReference>
<dbReference type="EC" id="3.2.1.55" evidence="5"/>
<sequence length="345" mass="37096">MRPGMLAVAMALAAPACAPPASPRTMAGAAEPLNKRLSGDIVGVHDPVLIRAGGNYYVYSTGRRGAVIEARRSPDLVHWRRIAPPFATLPDWVGKQVPGAHGIWAPDIAKVGGTYRLYYAVSTFGSRHSAIGLATSKTLDPDDPDYGWHDHGMVVASSDADNFNAIDPNLVIAADGRQWLAFGSFWDGIKLVELDPATGLALYPDAKPIALARRPDKASDGAIEAPFIVRHGGWYWLFASDGFCCRGVKSTYHIVVGRSRAVTGPYRDRQGMPMLDGGGTLLLAAGQGDRFRGPGHSGFLHDRDGTDYLVYHAYDAANDGKPTLRIAKVEWSDGGWPKLGHRAAE</sequence>
<dbReference type="GO" id="GO:0046556">
    <property type="term" value="F:alpha-L-arabinofuranosidase activity"/>
    <property type="evidence" value="ECO:0007669"/>
    <property type="project" value="UniProtKB-EC"/>
</dbReference>
<evidence type="ECO:0000256" key="8">
    <source>
        <dbReference type="PIRSR" id="PIRSR026534-3"/>
    </source>
</evidence>
<keyword evidence="3 5" id="KW-0378">Hydrolase</keyword>
<dbReference type="GO" id="GO:0046558">
    <property type="term" value="F:arabinan endo-1,5-alpha-L-arabinosidase activity"/>
    <property type="evidence" value="ECO:0007669"/>
    <property type="project" value="InterPro"/>
</dbReference>
<evidence type="ECO:0000256" key="4">
    <source>
        <dbReference type="ARBA" id="ARBA00023295"/>
    </source>
</evidence>
<feature type="site" description="Important for catalytic activity, responsible for pKa modulation of the active site Glu and correct orientation of both the proton donor and substrate" evidence="8">
    <location>
        <position position="167"/>
    </location>
</feature>
<dbReference type="InterPro" id="IPR050727">
    <property type="entry name" value="GH43_arabinanases"/>
</dbReference>
<dbReference type="SUPFAM" id="SSF75005">
    <property type="entry name" value="Arabinanase/levansucrase/invertase"/>
    <property type="match status" value="1"/>
</dbReference>
<dbReference type="PIRSF" id="PIRSF026534">
    <property type="entry name" value="Endo_alpha-L-arabinosidase"/>
    <property type="match status" value="1"/>
</dbReference>
<dbReference type="AlphaFoldDB" id="A0A8T4IE42"/>
<evidence type="ECO:0000256" key="1">
    <source>
        <dbReference type="ARBA" id="ARBA00004834"/>
    </source>
</evidence>
<proteinExistence type="inferred from homology"/>
<dbReference type="PANTHER" id="PTHR43301:SF3">
    <property type="entry name" value="ARABINAN ENDO-1,5-ALPHA-L-ARABINOSIDASE A-RELATED"/>
    <property type="match status" value="1"/>
</dbReference>
<dbReference type="EMBL" id="JAGRQC010000003">
    <property type="protein sequence ID" value="MBR0552813.1"/>
    <property type="molecule type" value="Genomic_DNA"/>
</dbReference>
<evidence type="ECO:0000256" key="6">
    <source>
        <dbReference type="PIRSR" id="PIRSR026534-1"/>
    </source>
</evidence>
<comment type="pathway">
    <text evidence="1 5">Glycan metabolism; L-arabinan degradation.</text>
</comment>
<dbReference type="Gene3D" id="2.115.10.20">
    <property type="entry name" value="Glycosyl hydrolase domain, family 43"/>
    <property type="match status" value="1"/>
</dbReference>
<accession>A0A8T4IE42</accession>
<dbReference type="InterPro" id="IPR023296">
    <property type="entry name" value="Glyco_hydro_beta-prop_sf"/>
</dbReference>
<evidence type="ECO:0000256" key="5">
    <source>
        <dbReference type="PIRNR" id="PIRNR026534"/>
    </source>
</evidence>
<name>A0A8T4IE42_9SPHN</name>
<dbReference type="Pfam" id="PF04616">
    <property type="entry name" value="Glyco_hydro_43"/>
    <property type="match status" value="1"/>
</dbReference>
<evidence type="ECO:0000313" key="10">
    <source>
        <dbReference type="EMBL" id="MBR0552813.1"/>
    </source>
</evidence>
<feature type="binding site" evidence="7">
    <location>
        <begin position="184"/>
        <end position="186"/>
    </location>
    <ligand>
        <name>substrate</name>
    </ligand>
</feature>
<dbReference type="InterPro" id="IPR016840">
    <property type="entry name" value="Glyco_hydro_43_endo_a_Ara-ase"/>
</dbReference>